<evidence type="ECO:0000313" key="4">
    <source>
        <dbReference type="Proteomes" id="UP001154259"/>
    </source>
</evidence>
<organism evidence="1 3">
    <name type="scientific">Commensalibacter communis</name>
    <dbReference type="NCBI Taxonomy" id="2972786"/>
    <lineage>
        <taxon>Bacteria</taxon>
        <taxon>Pseudomonadati</taxon>
        <taxon>Pseudomonadota</taxon>
        <taxon>Alphaproteobacteria</taxon>
        <taxon>Acetobacterales</taxon>
        <taxon>Acetobacteraceae</taxon>
    </lineage>
</organism>
<evidence type="ECO:0000313" key="3">
    <source>
        <dbReference type="Proteomes" id="UP001154255"/>
    </source>
</evidence>
<evidence type="ECO:0000313" key="2">
    <source>
        <dbReference type="EMBL" id="CAI3960262.1"/>
    </source>
</evidence>
<protein>
    <submittedName>
        <fullName evidence="1">Uncharacterized protein</fullName>
    </submittedName>
</protein>
<dbReference type="Proteomes" id="UP001154259">
    <property type="component" value="Unassembled WGS sequence"/>
</dbReference>
<dbReference type="AlphaFoldDB" id="A0A9W4TQQ3"/>
<reference evidence="1" key="1">
    <citation type="submission" date="2022-10" db="EMBL/GenBank/DDBJ databases">
        <authorList>
            <person name="Botero Cardona J."/>
        </authorList>
    </citation>
    <scope>NUCLEOTIDE SEQUENCE</scope>
    <source>
        <strain evidence="1">LMG 31819</strain>
        <strain evidence="2">R-53529</strain>
    </source>
</reference>
<dbReference type="EMBL" id="CAMXCM010000011">
    <property type="protein sequence ID" value="CAI3957896.1"/>
    <property type="molecule type" value="Genomic_DNA"/>
</dbReference>
<sequence>MLELVKSKLEENNIEYDTNEGHLLTYLYPLFDPQGLTEFDPLYIYFSIGIEIYHYENKTDSAYLQICYPKDYNRYSINKENIDDIFCYLLEVIETINTFYKNAYDCNKLIKQSFEL</sequence>
<dbReference type="RefSeq" id="WP_271790677.1">
    <property type="nucleotide sequence ID" value="NZ_CAMXCM010000011.1"/>
</dbReference>
<accession>A0A9W4TQQ3</accession>
<name>A0A9W4TQQ3_9PROT</name>
<dbReference type="Proteomes" id="UP001154255">
    <property type="component" value="Unassembled WGS sequence"/>
</dbReference>
<comment type="caution">
    <text evidence="1">The sequence shown here is derived from an EMBL/GenBank/DDBJ whole genome shotgun (WGS) entry which is preliminary data.</text>
</comment>
<evidence type="ECO:0000313" key="1">
    <source>
        <dbReference type="EMBL" id="CAI3957896.1"/>
    </source>
</evidence>
<proteinExistence type="predicted"/>
<keyword evidence="4" id="KW-1185">Reference proteome</keyword>
<gene>
    <name evidence="2" type="ORF">R53529_LOCUS2261</name>
    <name evidence="1" type="ORF">R53530_LOCUS2235</name>
</gene>
<dbReference type="EMBL" id="CAMXCS010000011">
    <property type="protein sequence ID" value="CAI3960262.1"/>
    <property type="molecule type" value="Genomic_DNA"/>
</dbReference>